<gene>
    <name evidence="1" type="ORF">WG68_08570</name>
</gene>
<dbReference type="Pfam" id="PF18928">
    <property type="entry name" value="DUF5677"/>
    <property type="match status" value="1"/>
</dbReference>
<dbReference type="InterPro" id="IPR043733">
    <property type="entry name" value="DUF5677"/>
</dbReference>
<dbReference type="Proteomes" id="UP000034228">
    <property type="component" value="Unassembled WGS sequence"/>
</dbReference>
<dbReference type="OrthoDB" id="7531258at2"/>
<name>A0A0M2V7Y3_9GAMM</name>
<dbReference type="RefSeq" id="WP_046557278.1">
    <property type="nucleotide sequence ID" value="NZ_LAHO01000007.1"/>
</dbReference>
<organism evidence="1 2">
    <name type="scientific">Arsukibacterium ikkense</name>
    <dbReference type="NCBI Taxonomy" id="336831"/>
    <lineage>
        <taxon>Bacteria</taxon>
        <taxon>Pseudomonadati</taxon>
        <taxon>Pseudomonadota</taxon>
        <taxon>Gammaproteobacteria</taxon>
        <taxon>Chromatiales</taxon>
        <taxon>Chromatiaceae</taxon>
        <taxon>Arsukibacterium</taxon>
    </lineage>
</organism>
<protein>
    <submittedName>
        <fullName evidence="1">Uncharacterized protein</fullName>
    </submittedName>
</protein>
<dbReference type="PATRIC" id="fig|336831.14.peg.2687"/>
<keyword evidence="2" id="KW-1185">Reference proteome</keyword>
<sequence length="340" mass="38242">MKVDFGSIQRALESDDRLDDTSEANVFRVLHSVAEDLLAKKSLEICHLTDSRASFRLRLLDKWGETFDLFELFISIYLDVASSYRKAILTTSDSQDLRFPALTQIHAKSVLVLREIQSLVEAGFPDGALARWRTLHELAVCSCVIAESESSARRYILSEHIKNEKGAQSLSKHAERLKHKPFSVDQMADISRLKECALKELGDDFDEYCDYEWAKPYLEAQDLNINRNRFNLHTLEVATGLDHYRPYFMLACEKIHAPSKSNYASLALANQTGLVVGPSSSGLLTPIDLAMLSSSIIVTKFLLLFPALDSSVFLTMLRITQEKTLNSAAIAHNNNPLQML</sequence>
<dbReference type="STRING" id="336831.WG68_08570"/>
<comment type="caution">
    <text evidence="1">The sequence shown here is derived from an EMBL/GenBank/DDBJ whole genome shotgun (WGS) entry which is preliminary data.</text>
</comment>
<dbReference type="AlphaFoldDB" id="A0A0M2V7Y3"/>
<reference evidence="1 2" key="1">
    <citation type="submission" date="2015-03" db="EMBL/GenBank/DDBJ databases">
        <title>Draft genome sequences of two protease-producing strains of Arsukibacterium isolated from two cold and alkaline environments.</title>
        <authorList>
            <person name="Lylloff J.E."/>
            <person name="Skov L.B."/>
            <person name="Jepsen M."/>
            <person name="Hallin P.F."/>
            <person name="Sorensen S.J."/>
            <person name="Stougaard P."/>
            <person name="Glaring M.A."/>
        </authorList>
    </citation>
    <scope>NUCLEOTIDE SEQUENCE [LARGE SCALE GENOMIC DNA]</scope>
    <source>
        <strain evidence="1 2">GCM72</strain>
    </source>
</reference>
<evidence type="ECO:0000313" key="1">
    <source>
        <dbReference type="EMBL" id="KKO45760.1"/>
    </source>
</evidence>
<accession>A0A0M2V7Y3</accession>
<dbReference type="EMBL" id="LAHO01000007">
    <property type="protein sequence ID" value="KKO45760.1"/>
    <property type="molecule type" value="Genomic_DNA"/>
</dbReference>
<evidence type="ECO:0000313" key="2">
    <source>
        <dbReference type="Proteomes" id="UP000034228"/>
    </source>
</evidence>
<proteinExistence type="predicted"/>